<dbReference type="SUPFAM" id="SSF90229">
    <property type="entry name" value="CCCH zinc finger"/>
    <property type="match status" value="1"/>
</dbReference>
<dbReference type="PROSITE" id="PS50103">
    <property type="entry name" value="ZF_C3H1"/>
    <property type="match status" value="1"/>
</dbReference>
<feature type="region of interest" description="Disordered" evidence="5">
    <location>
        <begin position="1680"/>
        <end position="1736"/>
    </location>
</feature>
<organism evidence="7 8">
    <name type="scientific">Acipenser oxyrinchus oxyrinchus</name>
    <dbReference type="NCBI Taxonomy" id="40147"/>
    <lineage>
        <taxon>Eukaryota</taxon>
        <taxon>Metazoa</taxon>
        <taxon>Chordata</taxon>
        <taxon>Craniata</taxon>
        <taxon>Vertebrata</taxon>
        <taxon>Euteleostomi</taxon>
        <taxon>Actinopterygii</taxon>
        <taxon>Chondrostei</taxon>
        <taxon>Acipenseriformes</taxon>
        <taxon>Acipenseridae</taxon>
        <taxon>Acipenser</taxon>
    </lineage>
</organism>
<dbReference type="Proteomes" id="UP001230051">
    <property type="component" value="Unassembled WGS sequence"/>
</dbReference>
<evidence type="ECO:0000256" key="3">
    <source>
        <dbReference type="ARBA" id="ARBA00022833"/>
    </source>
</evidence>
<keyword evidence="7" id="KW-0067">ATP-binding</keyword>
<dbReference type="InterPro" id="IPR000571">
    <property type="entry name" value="Znf_CCCH"/>
</dbReference>
<feature type="compositionally biased region" description="Pro residues" evidence="5">
    <location>
        <begin position="1783"/>
        <end position="1794"/>
    </location>
</feature>
<keyword evidence="3 4" id="KW-0862">Zinc</keyword>
<feature type="domain" description="C3H1-type" evidence="6">
    <location>
        <begin position="176"/>
        <end position="203"/>
    </location>
</feature>
<evidence type="ECO:0000313" key="7">
    <source>
        <dbReference type="EMBL" id="KAK1162894.1"/>
    </source>
</evidence>
<dbReference type="InterPro" id="IPR041677">
    <property type="entry name" value="DNA2/NAM7_AAA_11"/>
</dbReference>
<dbReference type="Pfam" id="PF00642">
    <property type="entry name" value="zf-CCCH"/>
    <property type="match status" value="1"/>
</dbReference>
<evidence type="ECO:0000256" key="1">
    <source>
        <dbReference type="ARBA" id="ARBA00022723"/>
    </source>
</evidence>
<dbReference type="SUPFAM" id="SSF52540">
    <property type="entry name" value="P-loop containing nucleoside triphosphate hydrolases"/>
    <property type="match status" value="1"/>
</dbReference>
<reference evidence="7" key="1">
    <citation type="submission" date="2022-02" db="EMBL/GenBank/DDBJ databases">
        <title>Atlantic sturgeon de novo genome assembly.</title>
        <authorList>
            <person name="Stock M."/>
            <person name="Klopp C."/>
            <person name="Guiguen Y."/>
            <person name="Cabau C."/>
            <person name="Parinello H."/>
            <person name="Santidrian Yebra-Pimentel E."/>
            <person name="Kuhl H."/>
            <person name="Dirks R.P."/>
            <person name="Guessner J."/>
            <person name="Wuertz S."/>
            <person name="Du K."/>
            <person name="Schartl M."/>
        </authorList>
    </citation>
    <scope>NUCLEOTIDE SEQUENCE</scope>
    <source>
        <strain evidence="7">STURGEONOMICS-FGT-2020</strain>
        <tissue evidence="7">Whole blood</tissue>
    </source>
</reference>
<protein>
    <submittedName>
        <fullName evidence="7">Helicase with zinc finger domain</fullName>
    </submittedName>
</protein>
<dbReference type="CDD" id="cd18808">
    <property type="entry name" value="SF1_C_Upf1"/>
    <property type="match status" value="1"/>
</dbReference>
<dbReference type="InterPro" id="IPR027417">
    <property type="entry name" value="P-loop_NTPase"/>
</dbReference>
<feature type="zinc finger region" description="C3H1-type" evidence="4">
    <location>
        <begin position="176"/>
        <end position="203"/>
    </location>
</feature>
<evidence type="ECO:0000313" key="8">
    <source>
        <dbReference type="Proteomes" id="UP001230051"/>
    </source>
</evidence>
<dbReference type="Gene3D" id="1.25.40.10">
    <property type="entry name" value="Tetratricopeptide repeat domain"/>
    <property type="match status" value="1"/>
</dbReference>
<keyword evidence="1 4" id="KW-0479">Metal-binding</keyword>
<evidence type="ECO:0000259" key="6">
    <source>
        <dbReference type="PROSITE" id="PS50103"/>
    </source>
</evidence>
<feature type="compositionally biased region" description="Polar residues" evidence="5">
    <location>
        <begin position="1680"/>
        <end position="1696"/>
    </location>
</feature>
<keyword evidence="7" id="KW-0547">Nucleotide-binding</keyword>
<dbReference type="GO" id="GO:0008270">
    <property type="term" value="F:zinc ion binding"/>
    <property type="evidence" value="ECO:0007669"/>
    <property type="project" value="UniProtKB-KW"/>
</dbReference>
<keyword evidence="8" id="KW-1185">Reference proteome</keyword>
<keyword evidence="2 4" id="KW-0863">Zinc-finger</keyword>
<gene>
    <name evidence="7" type="primary">Helz</name>
    <name evidence="7" type="ORF">AOXY_G17877</name>
</gene>
<dbReference type="GO" id="GO:0043186">
    <property type="term" value="C:P granule"/>
    <property type="evidence" value="ECO:0007669"/>
    <property type="project" value="TreeGrafter"/>
</dbReference>
<dbReference type="FunFam" id="3.40.50.300:FF:000419">
    <property type="entry name" value="Probable helicase with zinc finger domain"/>
    <property type="match status" value="1"/>
</dbReference>
<feature type="region of interest" description="Disordered" evidence="5">
    <location>
        <begin position="1247"/>
        <end position="1268"/>
    </location>
</feature>
<dbReference type="GO" id="GO:0005829">
    <property type="term" value="C:cytosol"/>
    <property type="evidence" value="ECO:0007669"/>
    <property type="project" value="TreeGrafter"/>
</dbReference>
<dbReference type="InterPro" id="IPR011990">
    <property type="entry name" value="TPR-like_helical_dom_sf"/>
</dbReference>
<dbReference type="Gene3D" id="3.40.50.300">
    <property type="entry name" value="P-loop containing nucleotide triphosphate hydrolases"/>
    <property type="match status" value="2"/>
</dbReference>
<proteinExistence type="predicted"/>
<keyword evidence="7" id="KW-0347">Helicase</keyword>
<dbReference type="Pfam" id="PF13086">
    <property type="entry name" value="AAA_11"/>
    <property type="match status" value="2"/>
</dbReference>
<dbReference type="GO" id="GO:0035194">
    <property type="term" value="P:regulatory ncRNA-mediated post-transcriptional gene silencing"/>
    <property type="evidence" value="ECO:0007669"/>
    <property type="project" value="TreeGrafter"/>
</dbReference>
<keyword evidence="7" id="KW-0378">Hydrolase</keyword>
<dbReference type="InterPro" id="IPR041679">
    <property type="entry name" value="DNA2/NAM7-like_C"/>
</dbReference>
<feature type="region of interest" description="Disordered" evidence="5">
    <location>
        <begin position="1778"/>
        <end position="1825"/>
    </location>
</feature>
<dbReference type="SUPFAM" id="SSF48452">
    <property type="entry name" value="TPR-like"/>
    <property type="match status" value="1"/>
</dbReference>
<dbReference type="PANTHER" id="PTHR10887:SF365">
    <property type="entry name" value="HELICASE WITH ZINC FINGER DOMAIN-RELATED"/>
    <property type="match status" value="1"/>
</dbReference>
<evidence type="ECO:0000256" key="2">
    <source>
        <dbReference type="ARBA" id="ARBA00022771"/>
    </source>
</evidence>
<dbReference type="InterPro" id="IPR045055">
    <property type="entry name" value="DNA2/NAM7-like"/>
</dbReference>
<sequence>MGERRPEELCAQACEHLCRQEYERALHCCDEAVAALPNISPFPTSTPSDEAVRLQASLYRISALLQLKKYSEAEEDCKSVLCIHEVLRDGLLRDVLVTMLLEGRLKEVYHALYNCEGVDCVNGESMQTFRQLLLLLTETQVSSNAARVSPEPVNQGIHIDHRWKYRPPPRGVLGLDEYTICCRFLQYGSCHYGVLCLFAHSHGELVEWRERHVYRRLQDQQTREELQHCGSYGENLIEKWISNPSPDKVVSGNVDGVTVDCVPELNQVAKEKKCTLSWMLLLNCTPPRLLHRVALLSDLHRSHFSISSVAAGCSDSLHPYSISEQCQEWSRDLSGQNRIKEHVYQVTVRFCTEIFGNFQQTVVFDFGTEPVLMQTVSAAVSSDEDVEAIFHQQQQSLLLSQRWDPTCKHIAVVEFQPRELSDLDQSLLLNYEIPAAADQLFTRSVLDKSLNVHNYYSRFHDLLYIEENAQSKEVSKFNIQASLHIVTGSSVPGHPGSARQLLNGQLFAILNLSGTVITRDTAAGRLVTDTVTSVLLMPVGRRKGPCPAPGSKEKVYEALLEDRSREYLLLRLAKECCEDLKLQPDKDLLVELQFQLNRLPLCEMHYALDTFQDCSLLFPDLSTVVLPPPLNSDDGLEMRLNPRQREAIQAIAAPLSLRLPPLIITGPSGTGKTFTLIQAVKLLLRDTKYRILLCTHSEPAADVFVKDHLNFHDGSGLPEGWLLRIHNKNKPVKSVLPAVQRFSLITRNRTSFLLPTKEDIVKSRVVVTTVSLSKHLTQLGLGIGYFTHILLDEASYATECESLLALALADESTRVVLAGDPAQLAPVVYSEFARERSLHVSLIERLSQFYPPDSCCRIELSAHYRSQETIINLASELFYGGDLRAASKQPAHKDFFPLSFFAAWGMDKNCYSYYNFAEVLEIAEQVEELQKKWPVAWGKLDENSIGVVTPYASQAVCIRAELHKRKLQDVTVEQILNVQGRHFRVLFLSTVRTRHTYKEPSAVVKRKDQQQEETAEDLEYGFLSSSRMLSTVLPRAQSLLAVVGDPVALCTIGKCRKIWERIILLCHERGSLHGVALHEIHTQLDNLELSRSCVLNPLAPEFIPRTLLHPAFSRRLQASFPRLSTRKPQFQRFKPPGQAEFYGHNSPAGLVGSPVCSFQFPSGRHSVFGKSASPLQRSDPQGRNNIVCVPPYRSRFVMPVPVPCSGYQNRLQLDPRIMACQAAVAYNINLLQNQGRLSPGPFVSGPLSPHQTYQSSVDGSVEHSKTGREDMLPGFETAKLWKENEMKEKFLANLDSLGGSPFWLSEGQMDRSSTPKFGHSAKPYFNSSFSEVKSHHSFSPQGLHSPSRFPGNPSMDSLPYSLDRTPLPFASSPEPCCSPLLGRMEHIRRSPSPAPLLPHLSPGLSSAGVTAPQGSPQTNLQNGTHVNSVMRENVQSSDRCISKFSQWMEQCGDLVNDHPNHHHHHSVPQSLNMHSPLVQNHDAFRLSSQQDANHIDSYQGDPNLSVHESFEQHAPWNDTRTAAQSAEISPKVKLFPYCSASTRPLSPLTSPMCYERSLKHISHFGKLEHGPSPYTPDHKQKLFHFPNYPLPEFGSAVHLNSPRLPSSVSPVSPVSARMLLQPPLNTHDVVTAVRAGLGSAQHGDPHCHHERDFYASPKQFQRESEIDVRTMGRPLYQRGFPSTLQEVPSSQASQEPSPFCSPDLLSPASTGGQRAVEEAEDSAFSPMESSEGQAALHAQDCADYNRQYTPSSQQAHPDCLEGSEQFYLDENKMAASYASVLRAPPPSSPGPSPELPKKANDPLTLLQDLSKRSGHSDSGFYSYFQ</sequence>
<dbReference type="EMBL" id="JAGXEW010000016">
    <property type="protein sequence ID" value="KAK1162894.1"/>
    <property type="molecule type" value="Genomic_DNA"/>
</dbReference>
<evidence type="ECO:0000256" key="5">
    <source>
        <dbReference type="SAM" id="MobiDB-lite"/>
    </source>
</evidence>
<dbReference type="PANTHER" id="PTHR10887">
    <property type="entry name" value="DNA2/NAM7 HELICASE FAMILY"/>
    <property type="match status" value="1"/>
</dbReference>
<dbReference type="Pfam" id="PF13087">
    <property type="entry name" value="AAA_12"/>
    <property type="match status" value="1"/>
</dbReference>
<dbReference type="InterPro" id="IPR036855">
    <property type="entry name" value="Znf_CCCH_sf"/>
</dbReference>
<name>A0AAD8D5X3_ACIOX</name>
<accession>A0AAD8D5X3</accession>
<feature type="compositionally biased region" description="Polar residues" evidence="5">
    <location>
        <begin position="1249"/>
        <end position="1258"/>
    </location>
</feature>
<comment type="caution">
    <text evidence="7">The sequence shown here is derived from an EMBL/GenBank/DDBJ whole genome shotgun (WGS) entry which is preliminary data.</text>
</comment>
<dbReference type="InterPro" id="IPR047187">
    <property type="entry name" value="SF1_C_Upf1"/>
</dbReference>
<dbReference type="GO" id="GO:0004386">
    <property type="term" value="F:helicase activity"/>
    <property type="evidence" value="ECO:0007669"/>
    <property type="project" value="UniProtKB-KW"/>
</dbReference>
<evidence type="ECO:0000256" key="4">
    <source>
        <dbReference type="PROSITE-ProRule" id="PRU00723"/>
    </source>
</evidence>